<dbReference type="NCBIfam" id="TIGR04423">
    <property type="entry name" value="casT3_TIGR04423"/>
    <property type="match status" value="1"/>
</dbReference>
<evidence type="ECO:0000313" key="2">
    <source>
        <dbReference type="Proteomes" id="UP001075461"/>
    </source>
</evidence>
<dbReference type="Proteomes" id="UP001075461">
    <property type="component" value="Unassembled WGS sequence"/>
</dbReference>
<sequence length="148" mass="16944">MILKSKKEVIEYINSNLQNYDGFVQFSNRKFDTSKDLFIDRSLKISDESGFISEGYFYNEATKTSVCIKMLDGKWLVCETNLDAVLDDDIEIYASNISDSSLYVKMAQIYKFEGGFAKDMQGNILDEFSSPILDRVVFAGFTKEIKRS</sequence>
<evidence type="ECO:0000313" key="1">
    <source>
        <dbReference type="EMBL" id="MCZ6162336.1"/>
    </source>
</evidence>
<proteinExistence type="predicted"/>
<dbReference type="AlphaFoldDB" id="A0A9Q4KRD0"/>
<dbReference type="InterPro" id="IPR030955">
    <property type="entry name" value="CHP04423"/>
</dbReference>
<accession>A0A9Q4KRD0</accession>
<dbReference type="RefSeq" id="WP_269480573.1">
    <property type="nucleotide sequence ID" value="NZ_JAPXGH010000011.1"/>
</dbReference>
<comment type="caution">
    <text evidence="1">The sequence shown here is derived from an EMBL/GenBank/DDBJ whole genome shotgun (WGS) entry which is preliminary data.</text>
</comment>
<protein>
    <submittedName>
        <fullName evidence="1">TIGR04423 family type III CRISPR-associated protein</fullName>
    </submittedName>
</protein>
<gene>
    <name evidence="1" type="ORF">O6B92_08335</name>
</gene>
<organism evidence="1 2">
    <name type="scientific">Campylobacter ureolyticus</name>
    <dbReference type="NCBI Taxonomy" id="827"/>
    <lineage>
        <taxon>Bacteria</taxon>
        <taxon>Pseudomonadati</taxon>
        <taxon>Campylobacterota</taxon>
        <taxon>Epsilonproteobacteria</taxon>
        <taxon>Campylobacterales</taxon>
        <taxon>Campylobacteraceae</taxon>
        <taxon>Campylobacter</taxon>
    </lineage>
</organism>
<dbReference type="EMBL" id="JAPXGP010000006">
    <property type="protein sequence ID" value="MCZ6162336.1"/>
    <property type="molecule type" value="Genomic_DNA"/>
</dbReference>
<name>A0A9Q4KRD0_9BACT</name>
<reference evidence="1" key="1">
    <citation type="submission" date="2022-12" db="EMBL/GenBank/DDBJ databases">
        <title>Species Delineation and Comparative Genomics within the Campylobacter ureolyticus Complex.</title>
        <authorList>
            <person name="Maki J."/>
            <person name="Howard M."/>
            <person name="Connelly S."/>
            <person name="Hardy D.J."/>
            <person name="Cameron A."/>
        </authorList>
    </citation>
    <scope>NUCLEOTIDE SEQUENCE</scope>
    <source>
        <strain evidence="1">URMC_786</strain>
    </source>
</reference>